<proteinExistence type="predicted"/>
<organism evidence="2 3">
    <name type="scientific">Tanacetum coccineum</name>
    <dbReference type="NCBI Taxonomy" id="301880"/>
    <lineage>
        <taxon>Eukaryota</taxon>
        <taxon>Viridiplantae</taxon>
        <taxon>Streptophyta</taxon>
        <taxon>Embryophyta</taxon>
        <taxon>Tracheophyta</taxon>
        <taxon>Spermatophyta</taxon>
        <taxon>Magnoliopsida</taxon>
        <taxon>eudicotyledons</taxon>
        <taxon>Gunneridae</taxon>
        <taxon>Pentapetalae</taxon>
        <taxon>asterids</taxon>
        <taxon>campanulids</taxon>
        <taxon>Asterales</taxon>
        <taxon>Asteraceae</taxon>
        <taxon>Asteroideae</taxon>
        <taxon>Anthemideae</taxon>
        <taxon>Anthemidinae</taxon>
        <taxon>Tanacetum</taxon>
    </lineage>
</organism>
<dbReference type="EMBL" id="BQNB010016200">
    <property type="protein sequence ID" value="GJT49002.1"/>
    <property type="molecule type" value="Genomic_DNA"/>
</dbReference>
<keyword evidence="1" id="KW-0175">Coiled coil</keyword>
<evidence type="ECO:0000256" key="1">
    <source>
        <dbReference type="SAM" id="Coils"/>
    </source>
</evidence>
<sequence length="86" mass="10637">EGNEEERLRAHERYKEAKRQAKKVIAQAKEKAYEDLYKKLDSKERANDIFRIAKARERRKRDIWDIRFIKDKECRTITDEEEIRKR</sequence>
<feature type="non-terminal residue" evidence="2">
    <location>
        <position position="1"/>
    </location>
</feature>
<reference evidence="2" key="1">
    <citation type="journal article" date="2022" name="Int. J. Mol. Sci.">
        <title>Draft Genome of Tanacetum Coccineum: Genomic Comparison of Closely Related Tanacetum-Family Plants.</title>
        <authorList>
            <person name="Yamashiro T."/>
            <person name="Shiraishi A."/>
            <person name="Nakayama K."/>
            <person name="Satake H."/>
        </authorList>
    </citation>
    <scope>NUCLEOTIDE SEQUENCE</scope>
</reference>
<accession>A0ABQ5EET2</accession>
<keyword evidence="3" id="KW-1185">Reference proteome</keyword>
<evidence type="ECO:0000313" key="2">
    <source>
        <dbReference type="EMBL" id="GJT49002.1"/>
    </source>
</evidence>
<protein>
    <submittedName>
        <fullName evidence="2">Uncharacterized protein</fullName>
    </submittedName>
</protein>
<feature type="coiled-coil region" evidence="1">
    <location>
        <begin position="11"/>
        <end position="46"/>
    </location>
</feature>
<dbReference type="Proteomes" id="UP001151760">
    <property type="component" value="Unassembled WGS sequence"/>
</dbReference>
<evidence type="ECO:0000313" key="3">
    <source>
        <dbReference type="Proteomes" id="UP001151760"/>
    </source>
</evidence>
<comment type="caution">
    <text evidence="2">The sequence shown here is derived from an EMBL/GenBank/DDBJ whole genome shotgun (WGS) entry which is preliminary data.</text>
</comment>
<name>A0ABQ5EET2_9ASTR</name>
<reference evidence="2" key="2">
    <citation type="submission" date="2022-01" db="EMBL/GenBank/DDBJ databases">
        <authorList>
            <person name="Yamashiro T."/>
            <person name="Shiraishi A."/>
            <person name="Satake H."/>
            <person name="Nakayama K."/>
        </authorList>
    </citation>
    <scope>NUCLEOTIDE SEQUENCE</scope>
</reference>
<gene>
    <name evidence="2" type="ORF">Tco_0975159</name>
</gene>